<comment type="similarity">
    <text evidence="9">Belongs to the class-II pyridoxal-phosphate-dependent aminotransferase family. Histidinol-phosphate aminotransferase subfamily.</text>
</comment>
<evidence type="ECO:0000256" key="2">
    <source>
        <dbReference type="ARBA" id="ARBA00005011"/>
    </source>
</evidence>
<evidence type="ECO:0000259" key="10">
    <source>
        <dbReference type="Pfam" id="PF00155"/>
    </source>
</evidence>
<dbReference type="Gene3D" id="3.90.1150.10">
    <property type="entry name" value="Aspartate Aminotransferase, domain 1"/>
    <property type="match status" value="1"/>
</dbReference>
<dbReference type="InterPro" id="IPR004839">
    <property type="entry name" value="Aminotransferase_I/II_large"/>
</dbReference>
<dbReference type="CDD" id="cd00609">
    <property type="entry name" value="AAT_like"/>
    <property type="match status" value="1"/>
</dbReference>
<dbReference type="UniPathway" id="UPA00031">
    <property type="reaction ID" value="UER00012"/>
</dbReference>
<protein>
    <recommendedName>
        <fullName evidence="9">Histidinol-phosphate aminotransferase</fullName>
        <ecNumber evidence="9">2.6.1.9</ecNumber>
    </recommendedName>
    <alternativeName>
        <fullName evidence="9">Imidazole acetol-phosphate transaminase</fullName>
    </alternativeName>
</protein>
<name>A0A2V3VZP2_9BACI</name>
<evidence type="ECO:0000256" key="5">
    <source>
        <dbReference type="ARBA" id="ARBA00022679"/>
    </source>
</evidence>
<comment type="subunit">
    <text evidence="3 9">Homodimer.</text>
</comment>
<dbReference type="PANTHER" id="PTHR43643">
    <property type="entry name" value="HISTIDINOL-PHOSPHATE AMINOTRANSFERASE 2"/>
    <property type="match status" value="1"/>
</dbReference>
<keyword evidence="12" id="KW-1185">Reference proteome</keyword>
<dbReference type="InterPro" id="IPR015424">
    <property type="entry name" value="PyrdxlP-dep_Trfase"/>
</dbReference>
<dbReference type="Pfam" id="PF00155">
    <property type="entry name" value="Aminotran_1_2"/>
    <property type="match status" value="1"/>
</dbReference>
<dbReference type="GO" id="GO:0004400">
    <property type="term" value="F:histidinol-phosphate transaminase activity"/>
    <property type="evidence" value="ECO:0007669"/>
    <property type="project" value="UniProtKB-UniRule"/>
</dbReference>
<dbReference type="PROSITE" id="PS00599">
    <property type="entry name" value="AA_TRANSFER_CLASS_2"/>
    <property type="match status" value="1"/>
</dbReference>
<evidence type="ECO:0000256" key="7">
    <source>
        <dbReference type="ARBA" id="ARBA00023102"/>
    </source>
</evidence>
<dbReference type="GO" id="GO:0000105">
    <property type="term" value="P:L-histidine biosynthetic process"/>
    <property type="evidence" value="ECO:0007669"/>
    <property type="project" value="UniProtKB-UniRule"/>
</dbReference>
<dbReference type="AlphaFoldDB" id="A0A2V3VZP2"/>
<dbReference type="EMBL" id="QJJQ01000008">
    <property type="protein sequence ID" value="PXW86268.1"/>
    <property type="molecule type" value="Genomic_DNA"/>
</dbReference>
<comment type="cofactor">
    <cofactor evidence="1 9">
        <name>pyridoxal 5'-phosphate</name>
        <dbReference type="ChEBI" id="CHEBI:597326"/>
    </cofactor>
</comment>
<dbReference type="InterPro" id="IPR015422">
    <property type="entry name" value="PyrdxlP-dep_Trfase_small"/>
</dbReference>
<dbReference type="Gene3D" id="3.40.640.10">
    <property type="entry name" value="Type I PLP-dependent aspartate aminotransferase-like (Major domain)"/>
    <property type="match status" value="1"/>
</dbReference>
<comment type="caution">
    <text evidence="11">The sequence shown here is derived from an EMBL/GenBank/DDBJ whole genome shotgun (WGS) entry which is preliminary data.</text>
</comment>
<dbReference type="RefSeq" id="WP_110395686.1">
    <property type="nucleotide sequence ID" value="NZ_JBHUHB010000001.1"/>
</dbReference>
<dbReference type="NCBIfam" id="TIGR01141">
    <property type="entry name" value="hisC"/>
    <property type="match status" value="1"/>
</dbReference>
<accession>A0A2V3VZP2</accession>
<dbReference type="InterPro" id="IPR005861">
    <property type="entry name" value="HisP_aminotrans"/>
</dbReference>
<dbReference type="HAMAP" id="MF_01023">
    <property type="entry name" value="HisC_aminotrans_2"/>
    <property type="match status" value="1"/>
</dbReference>
<keyword evidence="5 9" id="KW-0808">Transferase</keyword>
<comment type="pathway">
    <text evidence="2 9">Amino-acid biosynthesis; L-histidine biosynthesis; L-histidine from 5-phospho-alpha-D-ribose 1-diphosphate: step 7/9.</text>
</comment>
<evidence type="ECO:0000256" key="6">
    <source>
        <dbReference type="ARBA" id="ARBA00022898"/>
    </source>
</evidence>
<evidence type="ECO:0000313" key="11">
    <source>
        <dbReference type="EMBL" id="PXW86268.1"/>
    </source>
</evidence>
<dbReference type="InterPro" id="IPR015421">
    <property type="entry name" value="PyrdxlP-dep_Trfase_major"/>
</dbReference>
<feature type="domain" description="Aminotransferase class I/classII large" evidence="10">
    <location>
        <begin position="25"/>
        <end position="346"/>
    </location>
</feature>
<evidence type="ECO:0000256" key="9">
    <source>
        <dbReference type="HAMAP-Rule" id="MF_01023"/>
    </source>
</evidence>
<keyword evidence="7 9" id="KW-0368">Histidine biosynthesis</keyword>
<dbReference type="GO" id="GO:0030170">
    <property type="term" value="F:pyridoxal phosphate binding"/>
    <property type="evidence" value="ECO:0007669"/>
    <property type="project" value="InterPro"/>
</dbReference>
<proteinExistence type="inferred from homology"/>
<organism evidence="11 12">
    <name type="scientific">Pseudogracilibacillus auburnensis</name>
    <dbReference type="NCBI Taxonomy" id="1494959"/>
    <lineage>
        <taxon>Bacteria</taxon>
        <taxon>Bacillati</taxon>
        <taxon>Bacillota</taxon>
        <taxon>Bacilli</taxon>
        <taxon>Bacillales</taxon>
        <taxon>Bacillaceae</taxon>
        <taxon>Pseudogracilibacillus</taxon>
    </lineage>
</organism>
<evidence type="ECO:0000313" key="12">
    <source>
        <dbReference type="Proteomes" id="UP000247978"/>
    </source>
</evidence>
<evidence type="ECO:0000256" key="3">
    <source>
        <dbReference type="ARBA" id="ARBA00011738"/>
    </source>
</evidence>
<sequence>MTNLWSSMAQRAEPYIPGEQLNKENIIKLNTNENPYPPSPKVIEAISKEVGKDLRLYPSPTMEDLRCSIARYYGLETENVFIGNGSDEVLAFSFMAFFEPGKQILFPNITYSFYPVYAKLFHIPYKEVPLNSDFTVNVENFFHSDGGVIFPNPNAPTSIYLPLEYVEKIVQNNREKVVIIDEAYIDFAPESAVKLVNQYDNLLVIQTMSKSRALAGLRVGFALGNEQLIQALIRMKDSFNSYPIDRLAMAGAKAAIEDQAYFKETTEKILTTRTWVTKQLEALGFKVLPSSTNFVFASHPEMAAEKIYEELREKDMLIRYFGKEPIDNFVRITIGTRKEMEQFIETVGEIVG</sequence>
<gene>
    <name evidence="9" type="primary">hisC</name>
    <name evidence="11" type="ORF">DFR56_10883</name>
</gene>
<comment type="catalytic activity">
    <reaction evidence="8 9">
        <text>L-histidinol phosphate + 2-oxoglutarate = 3-(imidazol-4-yl)-2-oxopropyl phosphate + L-glutamate</text>
        <dbReference type="Rhea" id="RHEA:23744"/>
        <dbReference type="ChEBI" id="CHEBI:16810"/>
        <dbReference type="ChEBI" id="CHEBI:29985"/>
        <dbReference type="ChEBI" id="CHEBI:57766"/>
        <dbReference type="ChEBI" id="CHEBI:57980"/>
        <dbReference type="EC" id="2.6.1.9"/>
    </reaction>
</comment>
<dbReference type="OrthoDB" id="9813612at2"/>
<dbReference type="EC" id="2.6.1.9" evidence="9"/>
<keyword evidence="4 9" id="KW-0032">Aminotransferase</keyword>
<dbReference type="InterPro" id="IPR050106">
    <property type="entry name" value="HistidinolP_aminotransfase"/>
</dbReference>
<keyword evidence="6 9" id="KW-0663">Pyridoxal phosphate</keyword>
<dbReference type="InterPro" id="IPR001917">
    <property type="entry name" value="Aminotrans_II_pyridoxalP_BS"/>
</dbReference>
<dbReference type="SUPFAM" id="SSF53383">
    <property type="entry name" value="PLP-dependent transferases"/>
    <property type="match status" value="1"/>
</dbReference>
<dbReference type="PANTHER" id="PTHR43643:SF3">
    <property type="entry name" value="HISTIDINOL-PHOSPHATE AMINOTRANSFERASE"/>
    <property type="match status" value="1"/>
</dbReference>
<feature type="modified residue" description="N6-(pyridoxal phosphate)lysine" evidence="9">
    <location>
        <position position="210"/>
    </location>
</feature>
<dbReference type="Proteomes" id="UP000247978">
    <property type="component" value="Unassembled WGS sequence"/>
</dbReference>
<keyword evidence="9" id="KW-0028">Amino-acid biosynthesis</keyword>
<evidence type="ECO:0000256" key="8">
    <source>
        <dbReference type="ARBA" id="ARBA00047481"/>
    </source>
</evidence>
<evidence type="ECO:0000256" key="4">
    <source>
        <dbReference type="ARBA" id="ARBA00022576"/>
    </source>
</evidence>
<evidence type="ECO:0000256" key="1">
    <source>
        <dbReference type="ARBA" id="ARBA00001933"/>
    </source>
</evidence>
<reference evidence="11 12" key="1">
    <citation type="submission" date="2018-05" db="EMBL/GenBank/DDBJ databases">
        <title>Genomic Encyclopedia of Type Strains, Phase IV (KMG-IV): sequencing the most valuable type-strain genomes for metagenomic binning, comparative biology and taxonomic classification.</title>
        <authorList>
            <person name="Goeker M."/>
        </authorList>
    </citation>
    <scope>NUCLEOTIDE SEQUENCE [LARGE SCALE GENOMIC DNA]</scope>
    <source>
        <strain evidence="11 12">DSM 28556</strain>
    </source>
</reference>